<dbReference type="VEuPathDB" id="FungiDB:NECHADRAFT_85969"/>
<gene>
    <name evidence="1" type="ORF">NECHADRAFT_85969</name>
</gene>
<reference evidence="1 2" key="1">
    <citation type="journal article" date="2009" name="PLoS Genet.">
        <title>The genome of Nectria haematococca: contribution of supernumerary chromosomes to gene expansion.</title>
        <authorList>
            <person name="Coleman J.J."/>
            <person name="Rounsley S.D."/>
            <person name="Rodriguez-Carres M."/>
            <person name="Kuo A."/>
            <person name="Wasmann C.C."/>
            <person name="Grimwood J."/>
            <person name="Schmutz J."/>
            <person name="Taga M."/>
            <person name="White G.J."/>
            <person name="Zhou S."/>
            <person name="Schwartz D.C."/>
            <person name="Freitag M."/>
            <person name="Ma L.J."/>
            <person name="Danchin E.G."/>
            <person name="Henrissat B."/>
            <person name="Coutinho P.M."/>
            <person name="Nelson D.R."/>
            <person name="Straney D."/>
            <person name="Napoli C.A."/>
            <person name="Barker B.M."/>
            <person name="Gribskov M."/>
            <person name="Rep M."/>
            <person name="Kroken S."/>
            <person name="Molnar I."/>
            <person name="Rensing C."/>
            <person name="Kennell J.C."/>
            <person name="Zamora J."/>
            <person name="Farman M.L."/>
            <person name="Selker E.U."/>
            <person name="Salamov A."/>
            <person name="Shapiro H."/>
            <person name="Pangilinan J."/>
            <person name="Lindquist E."/>
            <person name="Lamers C."/>
            <person name="Grigoriev I.V."/>
            <person name="Geiser D.M."/>
            <person name="Covert S.F."/>
            <person name="Temporini E."/>
            <person name="Vanetten H.D."/>
        </authorList>
    </citation>
    <scope>NUCLEOTIDE SEQUENCE [LARGE SCALE GENOMIC DNA]</scope>
    <source>
        <strain evidence="2">ATCC MYA-4622 / CBS 123669 / FGSC 9596 / NRRL 45880 / 77-13-4</strain>
    </source>
</reference>
<dbReference type="GeneID" id="9671760"/>
<protein>
    <submittedName>
        <fullName evidence="1">Uncharacterized protein</fullName>
    </submittedName>
</protein>
<dbReference type="KEGG" id="nhe:NECHADRAFT_85969"/>
<evidence type="ECO:0000313" key="1">
    <source>
        <dbReference type="EMBL" id="EEU41912.1"/>
    </source>
</evidence>
<dbReference type="InParanoid" id="C7Z1Z5"/>
<dbReference type="AlphaFoldDB" id="C7Z1Z5"/>
<evidence type="ECO:0000313" key="2">
    <source>
        <dbReference type="Proteomes" id="UP000005206"/>
    </source>
</evidence>
<keyword evidence="2" id="KW-1185">Reference proteome</keyword>
<organism evidence="1 2">
    <name type="scientific">Fusarium vanettenii (strain ATCC MYA-4622 / CBS 123669 / FGSC 9596 / NRRL 45880 / 77-13-4)</name>
    <name type="common">Fusarium solani subsp. pisi</name>
    <dbReference type="NCBI Taxonomy" id="660122"/>
    <lineage>
        <taxon>Eukaryota</taxon>
        <taxon>Fungi</taxon>
        <taxon>Dikarya</taxon>
        <taxon>Ascomycota</taxon>
        <taxon>Pezizomycotina</taxon>
        <taxon>Sordariomycetes</taxon>
        <taxon>Hypocreomycetidae</taxon>
        <taxon>Hypocreales</taxon>
        <taxon>Nectriaceae</taxon>
        <taxon>Fusarium</taxon>
        <taxon>Fusarium solani species complex</taxon>
        <taxon>Fusarium vanettenii</taxon>
    </lineage>
</organism>
<proteinExistence type="predicted"/>
<dbReference type="HOGENOM" id="CLU_1635837_0_0_1"/>
<dbReference type="RefSeq" id="XP_003047625.1">
    <property type="nucleotide sequence ID" value="XM_003047579.1"/>
</dbReference>
<accession>C7Z1Z5</accession>
<name>C7Z1Z5_FUSV7</name>
<dbReference type="EMBL" id="GG698906">
    <property type="protein sequence ID" value="EEU41912.1"/>
    <property type="molecule type" value="Genomic_DNA"/>
</dbReference>
<dbReference type="Proteomes" id="UP000005206">
    <property type="component" value="Chromosome 10"/>
</dbReference>
<sequence>MGYYGDARLSVDHPLLIVPEHGPDLVPVVHGAAHVYGRGALAIQPPPPVEGANVMSVQELSGTRMRTLTMYLPPRTRRVLSRGWLDSVLLSVEAADNVSEEEVVIPLRDEVVKGGKHGEANTPWVKANSGRAHISDLMVKKPTHKKIASREKERVAMKTYKG</sequence>